<dbReference type="InterPro" id="IPR050204">
    <property type="entry name" value="AraC_XylS_family_regulators"/>
</dbReference>
<keyword evidence="3" id="KW-0804">Transcription</keyword>
<dbReference type="PROSITE" id="PS01124">
    <property type="entry name" value="HTH_ARAC_FAMILY_2"/>
    <property type="match status" value="1"/>
</dbReference>
<dbReference type="InterPro" id="IPR002818">
    <property type="entry name" value="DJ-1/PfpI"/>
</dbReference>
<dbReference type="Gene3D" id="1.10.10.60">
    <property type="entry name" value="Homeodomain-like"/>
    <property type="match status" value="1"/>
</dbReference>
<dbReference type="CDD" id="cd03136">
    <property type="entry name" value="GATase1_AraC_ArgR_like"/>
    <property type="match status" value="1"/>
</dbReference>
<dbReference type="SUPFAM" id="SSF52317">
    <property type="entry name" value="Class I glutamine amidotransferase-like"/>
    <property type="match status" value="1"/>
</dbReference>
<dbReference type="Proteomes" id="UP000315901">
    <property type="component" value="Unassembled WGS sequence"/>
</dbReference>
<dbReference type="InterPro" id="IPR009057">
    <property type="entry name" value="Homeodomain-like_sf"/>
</dbReference>
<dbReference type="InterPro" id="IPR020449">
    <property type="entry name" value="Tscrpt_reg_AraC-type_HTH"/>
</dbReference>
<comment type="caution">
    <text evidence="6">The sequence shown here is derived from an EMBL/GenBank/DDBJ whole genome shotgun (WGS) entry which is preliminary data.</text>
</comment>
<dbReference type="SUPFAM" id="SSF46689">
    <property type="entry name" value="Homeodomain-like"/>
    <property type="match status" value="2"/>
</dbReference>
<proteinExistence type="predicted"/>
<feature type="region of interest" description="Disordered" evidence="4">
    <location>
        <begin position="1"/>
        <end position="21"/>
    </location>
</feature>
<gene>
    <name evidence="6" type="ORF">FJM67_10360</name>
</gene>
<dbReference type="PRINTS" id="PR00032">
    <property type="entry name" value="HTHARAC"/>
</dbReference>
<keyword evidence="1" id="KW-0805">Transcription regulation</keyword>
<dbReference type="PROSITE" id="PS00041">
    <property type="entry name" value="HTH_ARAC_FAMILY_1"/>
    <property type="match status" value="1"/>
</dbReference>
<reference evidence="6 7" key="1">
    <citation type="submission" date="2019-06" db="EMBL/GenBank/DDBJ databases">
        <title>A novel bacterium of genus Marinomonas, isolated from coastal sand.</title>
        <authorList>
            <person name="Huang H."/>
            <person name="Mo K."/>
            <person name="Hu Y."/>
        </authorList>
    </citation>
    <scope>NUCLEOTIDE SEQUENCE [LARGE SCALE GENOMIC DNA]</scope>
    <source>
        <strain evidence="6 7">HB171799</strain>
    </source>
</reference>
<dbReference type="PANTHER" id="PTHR46796">
    <property type="entry name" value="HTH-TYPE TRANSCRIPTIONAL ACTIVATOR RHAS-RELATED"/>
    <property type="match status" value="1"/>
</dbReference>
<accession>A0A501WR51</accession>
<evidence type="ECO:0000313" key="6">
    <source>
        <dbReference type="EMBL" id="TPE50554.1"/>
    </source>
</evidence>
<evidence type="ECO:0000256" key="1">
    <source>
        <dbReference type="ARBA" id="ARBA00023015"/>
    </source>
</evidence>
<evidence type="ECO:0000256" key="2">
    <source>
        <dbReference type="ARBA" id="ARBA00023125"/>
    </source>
</evidence>
<dbReference type="RefSeq" id="WP_140589046.1">
    <property type="nucleotide sequence ID" value="NZ_VFRR01000019.1"/>
</dbReference>
<dbReference type="AlphaFoldDB" id="A0A501WR51"/>
<feature type="domain" description="HTH araC/xylS-type" evidence="5">
    <location>
        <begin position="244"/>
        <end position="342"/>
    </location>
</feature>
<dbReference type="Pfam" id="PF12833">
    <property type="entry name" value="HTH_18"/>
    <property type="match status" value="1"/>
</dbReference>
<evidence type="ECO:0000259" key="5">
    <source>
        <dbReference type="PROSITE" id="PS01124"/>
    </source>
</evidence>
<feature type="compositionally biased region" description="Low complexity" evidence="4">
    <location>
        <begin position="1"/>
        <end position="12"/>
    </location>
</feature>
<keyword evidence="2" id="KW-0238">DNA-binding</keyword>
<name>A0A501WR51_9GAMM</name>
<protein>
    <submittedName>
        <fullName evidence="6">Helix-turn-helix domain-containing protein</fullName>
    </submittedName>
</protein>
<evidence type="ECO:0000313" key="7">
    <source>
        <dbReference type="Proteomes" id="UP000315901"/>
    </source>
</evidence>
<organism evidence="6 7">
    <name type="scientific">Maribrevibacterium harenarium</name>
    <dbReference type="NCBI Taxonomy" id="2589817"/>
    <lineage>
        <taxon>Bacteria</taxon>
        <taxon>Pseudomonadati</taxon>
        <taxon>Pseudomonadota</taxon>
        <taxon>Gammaproteobacteria</taxon>
        <taxon>Oceanospirillales</taxon>
        <taxon>Oceanospirillaceae</taxon>
        <taxon>Maribrevibacterium</taxon>
    </lineage>
</organism>
<dbReference type="Gene3D" id="3.40.50.880">
    <property type="match status" value="1"/>
</dbReference>
<sequence>MTASTKTATTTAPNKGLPESTKPTIKRCMTVGFILQEHFSMVAFTAAVDALVTSNLVDTDKPFHHVTLGIDTETVNSDLGIEIVTGTSITREMAEQNHIFDVLIVCGGFRCNLEKNALLTQYLKQSSQKNVYLGGLWNGSIPLAHAGLVTNQAVALHPDNHPYIHEHFPNLIIAKDTSVVSERIFSCAGPVSTLNMMLNLVEKLQGLKVARAVREILSCDQIAEAPSTTIREAVNEQHFPDPLKRVLELMRNNIEEPLSLEELLQYTKVSRRQLERMFQTFMESSPSRYYLELRLMHARRLLKQTSRPIIDIAIASGFVSSSHFSNCFKDYFGVAPSSFRRKNS</sequence>
<dbReference type="SMART" id="SM00342">
    <property type="entry name" value="HTH_ARAC"/>
    <property type="match status" value="1"/>
</dbReference>
<dbReference type="OrthoDB" id="6057514at2"/>
<dbReference type="GO" id="GO:0043565">
    <property type="term" value="F:sequence-specific DNA binding"/>
    <property type="evidence" value="ECO:0007669"/>
    <property type="project" value="InterPro"/>
</dbReference>
<evidence type="ECO:0000256" key="3">
    <source>
        <dbReference type="ARBA" id="ARBA00023163"/>
    </source>
</evidence>
<dbReference type="InterPro" id="IPR018060">
    <property type="entry name" value="HTH_AraC"/>
</dbReference>
<dbReference type="GO" id="GO:0003700">
    <property type="term" value="F:DNA-binding transcription factor activity"/>
    <property type="evidence" value="ECO:0007669"/>
    <property type="project" value="InterPro"/>
</dbReference>
<dbReference type="InterPro" id="IPR018062">
    <property type="entry name" value="HTH_AraC-typ_CS"/>
</dbReference>
<dbReference type="InterPro" id="IPR029062">
    <property type="entry name" value="Class_I_gatase-like"/>
</dbReference>
<dbReference type="EMBL" id="VFRR01000019">
    <property type="protein sequence ID" value="TPE50554.1"/>
    <property type="molecule type" value="Genomic_DNA"/>
</dbReference>
<evidence type="ECO:0000256" key="4">
    <source>
        <dbReference type="SAM" id="MobiDB-lite"/>
    </source>
</evidence>
<dbReference type="Pfam" id="PF01965">
    <property type="entry name" value="DJ-1_PfpI"/>
    <property type="match status" value="1"/>
</dbReference>
<keyword evidence="7" id="KW-1185">Reference proteome</keyword>